<dbReference type="EMBL" id="GL379938">
    <property type="protein sequence ID" value="EGT36797.1"/>
    <property type="molecule type" value="Genomic_DNA"/>
</dbReference>
<keyword evidence="1" id="KW-0472">Membrane</keyword>
<dbReference type="STRING" id="135651.G0NSK1"/>
<evidence type="ECO:0000313" key="5">
    <source>
        <dbReference type="Proteomes" id="UP000008068"/>
    </source>
</evidence>
<keyword evidence="1" id="KW-1133">Transmembrane helix</keyword>
<gene>
    <name evidence="4" type="ORF">CAEBREN_18720</name>
</gene>
<name>G0NSK1_CAEBE</name>
<feature type="chain" id="PRO_5003406349" description="Domain of unknown function DX domain-containing protein" evidence="2">
    <location>
        <begin position="17"/>
        <end position="278"/>
    </location>
</feature>
<dbReference type="InParanoid" id="G0NSK1"/>
<keyword evidence="5" id="KW-1185">Reference proteome</keyword>
<keyword evidence="1" id="KW-0812">Transmembrane</keyword>
<proteinExistence type="predicted"/>
<evidence type="ECO:0000256" key="1">
    <source>
        <dbReference type="SAM" id="Phobius"/>
    </source>
</evidence>
<reference evidence="5" key="1">
    <citation type="submission" date="2011-07" db="EMBL/GenBank/DDBJ databases">
        <authorList>
            <consortium name="Caenorhabditis brenneri Sequencing and Analysis Consortium"/>
            <person name="Wilson R.K."/>
        </authorList>
    </citation>
    <scope>NUCLEOTIDE SEQUENCE [LARGE SCALE GENOMIC DNA]</scope>
    <source>
        <strain evidence="5">PB2801</strain>
    </source>
</reference>
<dbReference type="Proteomes" id="UP000008068">
    <property type="component" value="Unassembled WGS sequence"/>
</dbReference>
<dbReference type="PANTHER" id="PTHR36157:SF1">
    <property type="entry name" value="DOMAIN OF UNKNOWN FUNCTION DX DOMAIN-CONTAINING PROTEIN"/>
    <property type="match status" value="1"/>
</dbReference>
<evidence type="ECO:0000256" key="2">
    <source>
        <dbReference type="SAM" id="SignalP"/>
    </source>
</evidence>
<dbReference type="PANTHER" id="PTHR36157">
    <property type="entry name" value="PROTEIN CBG12671-RELATED"/>
    <property type="match status" value="1"/>
</dbReference>
<feature type="domain" description="Domain of unknown function DX" evidence="3">
    <location>
        <begin position="144"/>
        <end position="215"/>
    </location>
</feature>
<evidence type="ECO:0000259" key="3">
    <source>
        <dbReference type="Pfam" id="PF01666"/>
    </source>
</evidence>
<sequence>MLIFVILFTIISSIKTIEEEPCQTTFCTENKDCQHYGYCNRTKNVCCLGAYGTCTNPGSRPVRPQIECETDNDCGYTYCDQQLKVCCSEGESPDSHCNGGLTYYGIEPECVEGSCQEDAECFKGHCCPLHKVFDLTVELRALPYSLNVRCRNNETPPFRNTFCRRDTERLAILGETRVNGTKNVETERFCVSNLDCSLDSVCVFSTTIGRCLLDPFQEPRSEFDFLMDPIFITLYSVVAVSFLSVLIMKAIHKVKKNDYYDGTFSTDHNLDCKFRYPY</sequence>
<dbReference type="HOGENOM" id="CLU_1001933_0_0_1"/>
<feature type="signal peptide" evidence="2">
    <location>
        <begin position="1"/>
        <end position="16"/>
    </location>
</feature>
<dbReference type="AlphaFoldDB" id="G0NSK1"/>
<feature type="transmembrane region" description="Helical" evidence="1">
    <location>
        <begin position="230"/>
        <end position="248"/>
    </location>
</feature>
<organism evidence="5">
    <name type="scientific">Caenorhabditis brenneri</name>
    <name type="common">Nematode worm</name>
    <dbReference type="NCBI Taxonomy" id="135651"/>
    <lineage>
        <taxon>Eukaryota</taxon>
        <taxon>Metazoa</taxon>
        <taxon>Ecdysozoa</taxon>
        <taxon>Nematoda</taxon>
        <taxon>Chromadorea</taxon>
        <taxon>Rhabditida</taxon>
        <taxon>Rhabditina</taxon>
        <taxon>Rhabditomorpha</taxon>
        <taxon>Rhabditoidea</taxon>
        <taxon>Rhabditidae</taxon>
        <taxon>Peloderinae</taxon>
        <taxon>Caenorhabditis</taxon>
    </lineage>
</organism>
<dbReference type="InterPro" id="IPR002593">
    <property type="entry name" value="DX"/>
</dbReference>
<keyword evidence="2" id="KW-0732">Signal</keyword>
<evidence type="ECO:0000313" key="4">
    <source>
        <dbReference type="EMBL" id="EGT36797.1"/>
    </source>
</evidence>
<dbReference type="Pfam" id="PF01666">
    <property type="entry name" value="DX"/>
    <property type="match status" value="1"/>
</dbReference>
<dbReference type="eggNOG" id="ENOG502S6RT">
    <property type="taxonomic scope" value="Eukaryota"/>
</dbReference>
<protein>
    <recommendedName>
        <fullName evidence="3">Domain of unknown function DX domain-containing protein</fullName>
    </recommendedName>
</protein>
<dbReference type="OrthoDB" id="4405280at2759"/>
<accession>G0NSK1</accession>